<gene>
    <name evidence="5" type="primary">LOC105266397</name>
</gene>
<keyword evidence="2" id="KW-0564">Palmitate</keyword>
<keyword evidence="2" id="KW-0449">Lipoprotein</keyword>
<keyword evidence="4" id="KW-1185">Reference proteome</keyword>
<evidence type="ECO:0000256" key="3">
    <source>
        <dbReference type="SAM" id="MobiDB-lite"/>
    </source>
</evidence>
<keyword evidence="2" id="KW-0106">Calcium</keyword>
<feature type="region of interest" description="Disordered" evidence="3">
    <location>
        <begin position="27"/>
        <end position="52"/>
    </location>
</feature>
<feature type="compositionally biased region" description="Polar residues" evidence="3">
    <location>
        <begin position="28"/>
        <end position="46"/>
    </location>
</feature>
<dbReference type="InterPro" id="IPR005552">
    <property type="entry name" value="Scramblase"/>
</dbReference>
<comment type="similarity">
    <text evidence="1 2">Belongs to the phospholipid scramblase family.</text>
</comment>
<evidence type="ECO:0000256" key="1">
    <source>
        <dbReference type="ARBA" id="ARBA00005350"/>
    </source>
</evidence>
<dbReference type="PANTHER" id="PTHR23248">
    <property type="entry name" value="PHOSPHOLIPID SCRAMBLASE-RELATED"/>
    <property type="match status" value="1"/>
</dbReference>
<dbReference type="OrthoDB" id="444338at2759"/>
<reference evidence="5" key="1">
    <citation type="submission" date="2025-08" db="UniProtKB">
        <authorList>
            <consortium name="RefSeq"/>
        </authorList>
    </citation>
    <scope>IDENTIFICATION</scope>
    <source>
        <strain evidence="5">USDA-PBARC FA_bdor</strain>
        <tissue evidence="5">Whole organism</tissue>
    </source>
</reference>
<dbReference type="GO" id="GO:0005886">
    <property type="term" value="C:plasma membrane"/>
    <property type="evidence" value="ECO:0007669"/>
    <property type="project" value="TreeGrafter"/>
</dbReference>
<dbReference type="Proteomes" id="UP000694866">
    <property type="component" value="Unplaced"/>
</dbReference>
<evidence type="ECO:0000313" key="5">
    <source>
        <dbReference type="RefSeq" id="XP_011302828.1"/>
    </source>
</evidence>
<dbReference type="Pfam" id="PF03803">
    <property type="entry name" value="Scramblase"/>
    <property type="match status" value="1"/>
</dbReference>
<dbReference type="PANTHER" id="PTHR23248:SF4">
    <property type="entry name" value="PHOSPHOLIPID SCRAMBLASE"/>
    <property type="match status" value="1"/>
</dbReference>
<dbReference type="RefSeq" id="XP_011302828.1">
    <property type="nucleotide sequence ID" value="XM_011304526.1"/>
</dbReference>
<evidence type="ECO:0000256" key="2">
    <source>
        <dbReference type="RuleBase" id="RU363116"/>
    </source>
</evidence>
<organism evidence="4 5">
    <name type="scientific">Fopius arisanus</name>
    <dbReference type="NCBI Taxonomy" id="64838"/>
    <lineage>
        <taxon>Eukaryota</taxon>
        <taxon>Metazoa</taxon>
        <taxon>Ecdysozoa</taxon>
        <taxon>Arthropoda</taxon>
        <taxon>Hexapoda</taxon>
        <taxon>Insecta</taxon>
        <taxon>Pterygota</taxon>
        <taxon>Neoptera</taxon>
        <taxon>Endopterygota</taxon>
        <taxon>Hymenoptera</taxon>
        <taxon>Apocrita</taxon>
        <taxon>Ichneumonoidea</taxon>
        <taxon>Braconidae</taxon>
        <taxon>Opiinae</taxon>
        <taxon>Fopius</taxon>
    </lineage>
</organism>
<comment type="cofactor">
    <cofactor evidence="2">
        <name>Ca(2+)</name>
        <dbReference type="ChEBI" id="CHEBI:29108"/>
    </cofactor>
</comment>
<proteinExistence type="inferred from homology"/>
<dbReference type="AlphaFoldDB" id="A0A9R1U094"/>
<protein>
    <recommendedName>
        <fullName evidence="2">Phospholipid scramblase</fullName>
    </recommendedName>
</protein>
<name>A0A9R1U094_9HYME</name>
<accession>A0A9R1U094</accession>
<dbReference type="GeneID" id="105266397"/>
<comment type="function">
    <text evidence="2">May mediate accelerated ATP-independent bidirectional transbilayer migration of phospholipids upon binding calcium ions that results in a loss of phospholipid asymmetry in the plasma membrane.</text>
</comment>
<dbReference type="GO" id="GO:0017128">
    <property type="term" value="F:phospholipid scramblase activity"/>
    <property type="evidence" value="ECO:0007669"/>
    <property type="project" value="InterPro"/>
</dbReference>
<evidence type="ECO:0000313" key="4">
    <source>
        <dbReference type="Proteomes" id="UP000694866"/>
    </source>
</evidence>
<sequence length="282" mass="31748">MSERHILQDETPAASVYEVIELPPPVFTGSQMTRTQPENSNRNGMRNQRRPIPISTQDWISTTRSQFSPISAEYFLTNVEQVEIQPIVDINTLLGHSGKKFRVKMRGAETLFLATENSSKYQRNVLGTSRSFVMDVRDPSGEPAFILTKGLTWGCVPGFLHSMTVETTEYIGCIQQNFTLFGPRFTVYDASSEAMCIIDGPNMCCCCMSNEVYFQVLSTDMSRQIASISHQYDHLLVDHILLLTFPNDANVRLKSLLMAATFFMGALYFDRLSNSPASRPVN</sequence>
<dbReference type="KEGG" id="fas:105266397"/>